<dbReference type="AlphaFoldDB" id="A0A1U7HMP7"/>
<gene>
    <name evidence="9" type="ORF">NIES593_06270</name>
</gene>
<dbReference type="RefSeq" id="WP_073598764.1">
    <property type="nucleotide sequence ID" value="NZ_MRCB01000005.1"/>
</dbReference>
<evidence type="ECO:0000313" key="10">
    <source>
        <dbReference type="Proteomes" id="UP000186868"/>
    </source>
</evidence>
<comment type="cofactor">
    <cofactor evidence="6">
        <name>Zn(2+)</name>
        <dbReference type="ChEBI" id="CHEBI:29105"/>
    </cofactor>
    <text evidence="6">Binds 1 zinc ion per subunit.</text>
</comment>
<dbReference type="Pfam" id="PF01435">
    <property type="entry name" value="Peptidase_M48"/>
    <property type="match status" value="1"/>
</dbReference>
<comment type="similarity">
    <text evidence="6">Belongs to the peptidase M48 family.</text>
</comment>
<dbReference type="GO" id="GO:0016020">
    <property type="term" value="C:membrane"/>
    <property type="evidence" value="ECO:0007669"/>
    <property type="project" value="TreeGrafter"/>
</dbReference>
<dbReference type="GO" id="GO:0046872">
    <property type="term" value="F:metal ion binding"/>
    <property type="evidence" value="ECO:0007669"/>
    <property type="project" value="UniProtKB-KW"/>
</dbReference>
<comment type="caution">
    <text evidence="9">The sequence shown here is derived from an EMBL/GenBank/DDBJ whole genome shotgun (WGS) entry which is preliminary data.</text>
</comment>
<dbReference type="Gene3D" id="3.30.2010.10">
    <property type="entry name" value="Metalloproteases ('zincins'), catalytic domain"/>
    <property type="match status" value="1"/>
</dbReference>
<keyword evidence="4 6" id="KW-0862">Zinc</keyword>
<keyword evidence="1 6" id="KW-0645">Protease</keyword>
<dbReference type="Proteomes" id="UP000186868">
    <property type="component" value="Unassembled WGS sequence"/>
</dbReference>
<evidence type="ECO:0000259" key="8">
    <source>
        <dbReference type="Pfam" id="PF01435"/>
    </source>
</evidence>
<keyword evidence="7" id="KW-0472">Membrane</keyword>
<evidence type="ECO:0000256" key="7">
    <source>
        <dbReference type="SAM" id="Phobius"/>
    </source>
</evidence>
<accession>A0A1U7HMP7</accession>
<feature type="domain" description="Peptidase M48" evidence="8">
    <location>
        <begin position="87"/>
        <end position="258"/>
    </location>
</feature>
<dbReference type="OrthoDB" id="9810445at2"/>
<keyword evidence="2" id="KW-0479">Metal-binding</keyword>
<keyword evidence="7" id="KW-0812">Transmembrane</keyword>
<dbReference type="InterPro" id="IPR051156">
    <property type="entry name" value="Mito/Outer_Membr_Metalloprot"/>
</dbReference>
<protein>
    <submittedName>
        <fullName evidence="9">Peptidase</fullName>
    </submittedName>
</protein>
<dbReference type="CDD" id="cd07333">
    <property type="entry name" value="M48C_bepA_like"/>
    <property type="match status" value="1"/>
</dbReference>
<keyword evidence="10" id="KW-1185">Reference proteome</keyword>
<sequence length="284" mass="31257">MLKQLDRFFGRFRQGWIYIILSLAIAGTLILSAPKPSYGGSWLDILIRGVQVIQLSSISDEQEIELGKQIDRELTQTKKIRILRNPSLNSYLNQIGQRLVPASERPNIPYKFQIVNDKQINAFATAGGYIYINSGLMQKADNEAELASVLAHEIGHIAARHAIDQMRDTAISQGLLSAAGLERETLVNLGVQLAVSLPNSREDEFEADKLGLANLEKAGYAPSAMVSFMKKLLAQGSSVPTFVSTHPNVSDRIVVLERSIDSKKAIAGDGLDNQAYRNRIRAAL</sequence>
<evidence type="ECO:0000313" key="9">
    <source>
        <dbReference type="EMBL" id="OKH24818.1"/>
    </source>
</evidence>
<dbReference type="InterPro" id="IPR001915">
    <property type="entry name" value="Peptidase_M48"/>
</dbReference>
<evidence type="ECO:0000256" key="5">
    <source>
        <dbReference type="ARBA" id="ARBA00023049"/>
    </source>
</evidence>
<dbReference type="GO" id="GO:0004222">
    <property type="term" value="F:metalloendopeptidase activity"/>
    <property type="evidence" value="ECO:0007669"/>
    <property type="project" value="InterPro"/>
</dbReference>
<evidence type="ECO:0000256" key="2">
    <source>
        <dbReference type="ARBA" id="ARBA00022723"/>
    </source>
</evidence>
<keyword evidence="5 6" id="KW-0482">Metalloprotease</keyword>
<evidence type="ECO:0000256" key="3">
    <source>
        <dbReference type="ARBA" id="ARBA00022801"/>
    </source>
</evidence>
<dbReference type="PANTHER" id="PTHR22726">
    <property type="entry name" value="METALLOENDOPEPTIDASE OMA1"/>
    <property type="match status" value="1"/>
</dbReference>
<dbReference type="STRING" id="1921803.NIES593_06270"/>
<proteinExistence type="inferred from homology"/>
<evidence type="ECO:0000256" key="6">
    <source>
        <dbReference type="RuleBase" id="RU003983"/>
    </source>
</evidence>
<keyword evidence="3 6" id="KW-0378">Hydrolase</keyword>
<name>A0A1U7HMP7_9CYAN</name>
<feature type="transmembrane region" description="Helical" evidence="7">
    <location>
        <begin position="15"/>
        <end position="33"/>
    </location>
</feature>
<reference evidence="9 10" key="1">
    <citation type="submission" date="2016-11" db="EMBL/GenBank/DDBJ databases">
        <title>Draft Genome Sequences of Nine Cyanobacterial Strains from Diverse Habitats.</title>
        <authorList>
            <person name="Zhu T."/>
            <person name="Hou S."/>
            <person name="Lu X."/>
            <person name="Hess W.R."/>
        </authorList>
    </citation>
    <scope>NUCLEOTIDE SEQUENCE [LARGE SCALE GENOMIC DNA]</scope>
    <source>
        <strain evidence="9 10">NIES-593</strain>
    </source>
</reference>
<dbReference type="GO" id="GO:0051603">
    <property type="term" value="P:proteolysis involved in protein catabolic process"/>
    <property type="evidence" value="ECO:0007669"/>
    <property type="project" value="TreeGrafter"/>
</dbReference>
<organism evidence="9 10">
    <name type="scientific">Hydrococcus rivularis NIES-593</name>
    <dbReference type="NCBI Taxonomy" id="1921803"/>
    <lineage>
        <taxon>Bacteria</taxon>
        <taxon>Bacillati</taxon>
        <taxon>Cyanobacteriota</taxon>
        <taxon>Cyanophyceae</taxon>
        <taxon>Pleurocapsales</taxon>
        <taxon>Hydrococcaceae</taxon>
        <taxon>Hydrococcus</taxon>
    </lineage>
</organism>
<keyword evidence="7" id="KW-1133">Transmembrane helix</keyword>
<dbReference type="EMBL" id="MRCB01000005">
    <property type="protein sequence ID" value="OKH24818.1"/>
    <property type="molecule type" value="Genomic_DNA"/>
</dbReference>
<evidence type="ECO:0000256" key="4">
    <source>
        <dbReference type="ARBA" id="ARBA00022833"/>
    </source>
</evidence>
<evidence type="ECO:0000256" key="1">
    <source>
        <dbReference type="ARBA" id="ARBA00022670"/>
    </source>
</evidence>
<dbReference type="PANTHER" id="PTHR22726:SF1">
    <property type="entry name" value="METALLOENDOPEPTIDASE OMA1, MITOCHONDRIAL"/>
    <property type="match status" value="1"/>
</dbReference>